<dbReference type="KEGG" id="lpav:PLANPX_5341"/>
<reference evidence="3" key="1">
    <citation type="submission" date="2019-10" db="EMBL/GenBank/DDBJ databases">
        <title>Lacipirellula parvula gen. nov., sp. nov., representing a lineage of planctomycetes widespread in freshwater anoxic habitats, and description of the family Lacipirellulaceae.</title>
        <authorList>
            <person name="Dedysh S.N."/>
            <person name="Kulichevskaya I.S."/>
            <person name="Beletsky A.V."/>
            <person name="Rakitin A.L."/>
            <person name="Mardanov A.V."/>
            <person name="Ivanova A.A."/>
            <person name="Saltykova V.X."/>
            <person name="Rijpstra W.I.C."/>
            <person name="Sinninghe Damste J.S."/>
            <person name="Ravin N.V."/>
        </authorList>
    </citation>
    <scope>NUCLEOTIDE SEQUENCE [LARGE SCALE GENOMIC DNA]</scope>
    <source>
        <strain evidence="3">PX69</strain>
    </source>
</reference>
<sequence>MFRRHLQTGIAHVGLALRDPEEFAVVWNEGRSDYRWPVWAALLTTAIAGTLTYGMTMGLLGGAGDIFFKAFICTLSAGIAWAIPLPALYILNSLSGSRLSASSTLLAALVTVSWGGLAMIASIPINWFFTATIPHAGFVLAVNLVVFTGVGVAMIDVFRRVMARLEPQHVTPVWWLLLVGAIGGELFFFFGLFEF</sequence>
<keyword evidence="3" id="KW-1185">Reference proteome</keyword>
<keyword evidence="1" id="KW-0472">Membrane</keyword>
<dbReference type="Proteomes" id="UP000326837">
    <property type="component" value="Chromosome"/>
</dbReference>
<organism evidence="2 3">
    <name type="scientific">Lacipirellula parvula</name>
    <dbReference type="NCBI Taxonomy" id="2650471"/>
    <lineage>
        <taxon>Bacteria</taxon>
        <taxon>Pseudomonadati</taxon>
        <taxon>Planctomycetota</taxon>
        <taxon>Planctomycetia</taxon>
        <taxon>Pirellulales</taxon>
        <taxon>Lacipirellulaceae</taxon>
        <taxon>Lacipirellula</taxon>
    </lineage>
</organism>
<proteinExistence type="predicted"/>
<protein>
    <recommendedName>
        <fullName evidence="4">Yip1 domain-containing protein</fullName>
    </recommendedName>
</protein>
<dbReference type="RefSeq" id="WP_152101038.1">
    <property type="nucleotide sequence ID" value="NZ_AP021861.1"/>
</dbReference>
<gene>
    <name evidence="2" type="ORF">PLANPX_5341</name>
</gene>
<feature type="transmembrane region" description="Helical" evidence="1">
    <location>
        <begin position="103"/>
        <end position="129"/>
    </location>
</feature>
<feature type="transmembrane region" description="Helical" evidence="1">
    <location>
        <begin position="135"/>
        <end position="158"/>
    </location>
</feature>
<keyword evidence="1" id="KW-1133">Transmembrane helix</keyword>
<keyword evidence="1" id="KW-0812">Transmembrane</keyword>
<evidence type="ECO:0008006" key="4">
    <source>
        <dbReference type="Google" id="ProtNLM"/>
    </source>
</evidence>
<evidence type="ECO:0000313" key="3">
    <source>
        <dbReference type="Proteomes" id="UP000326837"/>
    </source>
</evidence>
<dbReference type="AlphaFoldDB" id="A0A5K7XQ89"/>
<evidence type="ECO:0000313" key="2">
    <source>
        <dbReference type="EMBL" id="BBO35729.1"/>
    </source>
</evidence>
<feature type="transmembrane region" description="Helical" evidence="1">
    <location>
        <begin position="38"/>
        <end position="60"/>
    </location>
</feature>
<dbReference type="EMBL" id="AP021861">
    <property type="protein sequence ID" value="BBO35729.1"/>
    <property type="molecule type" value="Genomic_DNA"/>
</dbReference>
<name>A0A5K7XQ89_9BACT</name>
<evidence type="ECO:0000256" key="1">
    <source>
        <dbReference type="SAM" id="Phobius"/>
    </source>
</evidence>
<feature type="transmembrane region" description="Helical" evidence="1">
    <location>
        <begin position="170"/>
        <end position="193"/>
    </location>
</feature>
<accession>A0A5K7XQ89</accession>
<feature type="transmembrane region" description="Helical" evidence="1">
    <location>
        <begin position="66"/>
        <end position="91"/>
    </location>
</feature>